<evidence type="ECO:0008006" key="4">
    <source>
        <dbReference type="Google" id="ProtNLM"/>
    </source>
</evidence>
<dbReference type="Proteomes" id="UP001328107">
    <property type="component" value="Unassembled WGS sequence"/>
</dbReference>
<dbReference type="InterPro" id="IPR015943">
    <property type="entry name" value="WD40/YVTN_repeat-like_dom_sf"/>
</dbReference>
<feature type="region of interest" description="Disordered" evidence="1">
    <location>
        <begin position="346"/>
        <end position="376"/>
    </location>
</feature>
<keyword evidence="3" id="KW-1185">Reference proteome</keyword>
<dbReference type="EMBL" id="BTRK01000002">
    <property type="protein sequence ID" value="GMR36469.1"/>
    <property type="molecule type" value="Genomic_DNA"/>
</dbReference>
<accession>A0AAN5CBU4</accession>
<name>A0AAN5CBU4_9BILA</name>
<protein>
    <recommendedName>
        <fullName evidence="4">WD40 domain-containing protein</fullName>
    </recommendedName>
</protein>
<feature type="compositionally biased region" description="Acidic residues" evidence="1">
    <location>
        <begin position="364"/>
        <end position="376"/>
    </location>
</feature>
<dbReference type="SUPFAM" id="SSF50978">
    <property type="entry name" value="WD40 repeat-like"/>
    <property type="match status" value="1"/>
</dbReference>
<dbReference type="InterPro" id="IPR036322">
    <property type="entry name" value="WD40_repeat_dom_sf"/>
</dbReference>
<organism evidence="2 3">
    <name type="scientific">Pristionchus mayeri</name>
    <dbReference type="NCBI Taxonomy" id="1317129"/>
    <lineage>
        <taxon>Eukaryota</taxon>
        <taxon>Metazoa</taxon>
        <taxon>Ecdysozoa</taxon>
        <taxon>Nematoda</taxon>
        <taxon>Chromadorea</taxon>
        <taxon>Rhabditida</taxon>
        <taxon>Rhabditina</taxon>
        <taxon>Diplogasteromorpha</taxon>
        <taxon>Diplogasteroidea</taxon>
        <taxon>Neodiplogasteridae</taxon>
        <taxon>Pristionchus</taxon>
    </lineage>
</organism>
<dbReference type="AlphaFoldDB" id="A0AAN5CBU4"/>
<dbReference type="Gene3D" id="2.130.10.10">
    <property type="entry name" value="YVTN repeat-like/Quinoprotein amine dehydrogenase"/>
    <property type="match status" value="1"/>
</dbReference>
<feature type="non-terminal residue" evidence="2">
    <location>
        <position position="1"/>
    </location>
</feature>
<feature type="compositionally biased region" description="Basic and acidic residues" evidence="1">
    <location>
        <begin position="348"/>
        <end position="363"/>
    </location>
</feature>
<sequence>QCCSFMLDGKSSVNLRRRREIGSLNECRSANRLIIDNIIRNVELPEVVYEVGGREIVDIMRILPDTVSCIAFSTSSRRISIRALGGNQMEADLPRMDWKLSDLCWGSDARMLISTDGSSMCKIWDVENLEELDSYSVGSQNSSIDCNSYGQIVVTSGKGAHIIDTRTGFGETKIGKSRTLTAVRWSIPSKKILYATDNEQSMLMFDTRVLKRPALDSKLIHSGLRLHSSPDGQYLFVNTPTKATLVDAYSLKALQSIHFGSAVSDSTPWMQSGGSSLSSAGNSSILNVPMENKVYRIDFSPTIRGGSRPIVHSILHGHASTCKTTAFDSHHLNLYSGSREILRWIPKKQPELENESSGKKNDEGEGGEEEEWSEDE</sequence>
<proteinExistence type="predicted"/>
<comment type="caution">
    <text evidence="2">The sequence shown here is derived from an EMBL/GenBank/DDBJ whole genome shotgun (WGS) entry which is preliminary data.</text>
</comment>
<evidence type="ECO:0000256" key="1">
    <source>
        <dbReference type="SAM" id="MobiDB-lite"/>
    </source>
</evidence>
<evidence type="ECO:0000313" key="2">
    <source>
        <dbReference type="EMBL" id="GMR36469.1"/>
    </source>
</evidence>
<gene>
    <name evidence="2" type="ORF">PMAYCL1PPCAC_06664</name>
</gene>
<reference evidence="3" key="1">
    <citation type="submission" date="2022-10" db="EMBL/GenBank/DDBJ databases">
        <title>Genome assembly of Pristionchus species.</title>
        <authorList>
            <person name="Yoshida K."/>
            <person name="Sommer R.J."/>
        </authorList>
    </citation>
    <scope>NUCLEOTIDE SEQUENCE [LARGE SCALE GENOMIC DNA]</scope>
    <source>
        <strain evidence="3">RS5460</strain>
    </source>
</reference>
<evidence type="ECO:0000313" key="3">
    <source>
        <dbReference type="Proteomes" id="UP001328107"/>
    </source>
</evidence>